<dbReference type="Pfam" id="PF01066">
    <property type="entry name" value="CDP-OH_P_transf"/>
    <property type="match status" value="1"/>
</dbReference>
<feature type="transmembrane region" description="Helical" evidence="4">
    <location>
        <begin position="217"/>
        <end position="235"/>
    </location>
</feature>
<evidence type="ECO:0000313" key="6">
    <source>
        <dbReference type="Proteomes" id="UP001140076"/>
    </source>
</evidence>
<comment type="similarity">
    <text evidence="2">Belongs to the CDP-alcohol phosphatidyltransferase class-I family.</text>
</comment>
<organism evidence="5 6">
    <name type="scientific">Streptomonospora mangrovi</name>
    <dbReference type="NCBI Taxonomy" id="2883123"/>
    <lineage>
        <taxon>Bacteria</taxon>
        <taxon>Bacillati</taxon>
        <taxon>Actinomycetota</taxon>
        <taxon>Actinomycetes</taxon>
        <taxon>Streptosporangiales</taxon>
        <taxon>Nocardiopsidaceae</taxon>
        <taxon>Streptomonospora</taxon>
    </lineage>
</organism>
<reference evidence="5" key="1">
    <citation type="submission" date="2021-10" db="EMBL/GenBank/DDBJ databases">
        <title>Streptomonospora sp. nov., isolated from mangrove soil.</title>
        <authorList>
            <person name="Chen X."/>
            <person name="Ge X."/>
            <person name="Liu W."/>
        </authorList>
    </citation>
    <scope>NUCLEOTIDE SEQUENCE</scope>
    <source>
        <strain evidence="5">S1-112</strain>
    </source>
</reference>
<keyword evidence="4" id="KW-1133">Transmembrane helix</keyword>
<dbReference type="InterPro" id="IPR000462">
    <property type="entry name" value="CDP-OH_P_trans"/>
</dbReference>
<gene>
    <name evidence="5" type="ORF">LG943_23365</name>
</gene>
<name>A0A9X3NQD8_9ACTN</name>
<keyword evidence="6" id="KW-1185">Reference proteome</keyword>
<feature type="compositionally biased region" description="Low complexity" evidence="3">
    <location>
        <begin position="31"/>
        <end position="45"/>
    </location>
</feature>
<feature type="transmembrane region" description="Helical" evidence="4">
    <location>
        <begin position="242"/>
        <end position="262"/>
    </location>
</feature>
<dbReference type="InterPro" id="IPR043130">
    <property type="entry name" value="CDP-OH_PTrfase_TM_dom"/>
</dbReference>
<accession>A0A9X3NQD8</accession>
<dbReference type="GO" id="GO:0008654">
    <property type="term" value="P:phospholipid biosynthetic process"/>
    <property type="evidence" value="ECO:0007669"/>
    <property type="project" value="InterPro"/>
</dbReference>
<protein>
    <submittedName>
        <fullName evidence="5">CDP-alcohol phosphatidyltransferase family protein</fullName>
    </submittedName>
</protein>
<dbReference type="GO" id="GO:0016020">
    <property type="term" value="C:membrane"/>
    <property type="evidence" value="ECO:0007669"/>
    <property type="project" value="InterPro"/>
</dbReference>
<feature type="region of interest" description="Disordered" evidence="3">
    <location>
        <begin position="1"/>
        <end position="45"/>
    </location>
</feature>
<keyword evidence="1 2" id="KW-0808">Transferase</keyword>
<evidence type="ECO:0000313" key="5">
    <source>
        <dbReference type="EMBL" id="MDA0567235.1"/>
    </source>
</evidence>
<feature type="transmembrane region" description="Helical" evidence="4">
    <location>
        <begin position="193"/>
        <end position="211"/>
    </location>
</feature>
<feature type="transmembrane region" description="Helical" evidence="4">
    <location>
        <begin position="57"/>
        <end position="76"/>
    </location>
</feature>
<dbReference type="InterPro" id="IPR048254">
    <property type="entry name" value="CDP_ALCOHOL_P_TRANSF_CS"/>
</dbReference>
<dbReference type="AlphaFoldDB" id="A0A9X3NQD8"/>
<dbReference type="Proteomes" id="UP001140076">
    <property type="component" value="Unassembled WGS sequence"/>
</dbReference>
<proteinExistence type="inferred from homology"/>
<keyword evidence="4" id="KW-0812">Transmembrane</keyword>
<feature type="transmembrane region" description="Helical" evidence="4">
    <location>
        <begin position="268"/>
        <end position="291"/>
    </location>
</feature>
<sequence>MSTSIFRPASPRRWRSDSASGPARPASTATEDPAAGSSSSAAPAGAAEDAPRLRLALADYLTLGNALCGFMAVWQLAAAQSAHVAAGGEGPLERGAVAAAVALLLVAAGCDLFDGRVARRLGGSGMGAELDNLADVISFGFAPAFFVVAWGTLAGDGGVLHRAVALAAAAAVLLAVVVRLARFSCQAPDSSTFTGLPSPFGAMAVITVVLLDPPVYAGAAAVAVVAWLMVSRVAYPKPRGRLAYAVLGWIVVSAGCLTAWALDAPGGGLLLYSGGGLLLCLVLAVPVHLVAARRHTPAPAPAKSP</sequence>
<feature type="transmembrane region" description="Helical" evidence="4">
    <location>
        <begin position="159"/>
        <end position="181"/>
    </location>
</feature>
<feature type="transmembrane region" description="Helical" evidence="4">
    <location>
        <begin position="133"/>
        <end position="153"/>
    </location>
</feature>
<dbReference type="PROSITE" id="PS00379">
    <property type="entry name" value="CDP_ALCOHOL_P_TRANSF"/>
    <property type="match status" value="1"/>
</dbReference>
<comment type="caution">
    <text evidence="5">The sequence shown here is derived from an EMBL/GenBank/DDBJ whole genome shotgun (WGS) entry which is preliminary data.</text>
</comment>
<dbReference type="EMBL" id="JAJAQC010000051">
    <property type="protein sequence ID" value="MDA0567235.1"/>
    <property type="molecule type" value="Genomic_DNA"/>
</dbReference>
<dbReference type="Gene3D" id="1.20.120.1760">
    <property type="match status" value="1"/>
</dbReference>
<keyword evidence="4" id="KW-0472">Membrane</keyword>
<evidence type="ECO:0000256" key="3">
    <source>
        <dbReference type="SAM" id="MobiDB-lite"/>
    </source>
</evidence>
<dbReference type="GO" id="GO:0016780">
    <property type="term" value="F:phosphotransferase activity, for other substituted phosphate groups"/>
    <property type="evidence" value="ECO:0007669"/>
    <property type="project" value="InterPro"/>
</dbReference>
<feature type="transmembrane region" description="Helical" evidence="4">
    <location>
        <begin position="96"/>
        <end position="113"/>
    </location>
</feature>
<evidence type="ECO:0000256" key="2">
    <source>
        <dbReference type="RuleBase" id="RU003750"/>
    </source>
</evidence>
<evidence type="ECO:0000256" key="4">
    <source>
        <dbReference type="SAM" id="Phobius"/>
    </source>
</evidence>
<evidence type="ECO:0000256" key="1">
    <source>
        <dbReference type="ARBA" id="ARBA00022679"/>
    </source>
</evidence>